<dbReference type="KEGG" id="lmat:92515680"/>
<evidence type="ECO:0000313" key="2">
    <source>
        <dbReference type="Proteomes" id="UP000673552"/>
    </source>
</evidence>
<comment type="caution">
    <text evidence="1">The sequence shown here is derived from an EMBL/GenBank/DDBJ whole genome shotgun (WGS) entry which is preliminary data.</text>
</comment>
<sequence>MGPRPRRPYPCRTAASGTVRSGSLFLVYVFVPVEAVAHRHVAGTSALAAFCGGRRGSSTEIYAQ</sequence>
<reference evidence="2" key="2">
    <citation type="journal article" date="2021" name="Sci. Data">
        <title>Chromosome-scale genome sequencing, assembly and annotation of six genomes from subfamily Leishmaniinae.</title>
        <authorList>
            <person name="Almutairi H."/>
            <person name="Urbaniak M.D."/>
            <person name="Bates M.D."/>
            <person name="Jariyapan N."/>
            <person name="Kwakye-Nuako G."/>
            <person name="Thomaz Soccol V."/>
            <person name="Al-Salem W.S."/>
            <person name="Dillon R.J."/>
            <person name="Bates P.A."/>
            <person name="Gatherer D."/>
        </authorList>
    </citation>
    <scope>NUCLEOTIDE SEQUENCE [LARGE SCALE GENOMIC DNA]</scope>
</reference>
<name>A0A836HDA2_9TRYP</name>
<keyword evidence="2" id="KW-1185">Reference proteome</keyword>
<dbReference type="Proteomes" id="UP000673552">
    <property type="component" value="Unassembled WGS sequence"/>
</dbReference>
<reference evidence="2" key="1">
    <citation type="journal article" date="2021" name="Microbiol. Resour. Announc.">
        <title>LGAAP: Leishmaniinae Genome Assembly and Annotation Pipeline.</title>
        <authorList>
            <person name="Almutairi H."/>
            <person name="Urbaniak M.D."/>
            <person name="Bates M.D."/>
            <person name="Jariyapan N."/>
            <person name="Kwakye-Nuako G."/>
            <person name="Thomaz-Soccol V."/>
            <person name="Al-Salem W.S."/>
            <person name="Dillon R.J."/>
            <person name="Bates P.A."/>
            <person name="Gatherer D."/>
        </authorList>
    </citation>
    <scope>NUCLEOTIDE SEQUENCE [LARGE SCALE GENOMIC DNA]</scope>
</reference>
<proteinExistence type="predicted"/>
<dbReference type="RefSeq" id="XP_067179803.1">
    <property type="nucleotide sequence ID" value="XM_067323168.1"/>
</dbReference>
<organism evidence="1 2">
    <name type="scientific">Leishmania martiniquensis</name>
    <dbReference type="NCBI Taxonomy" id="1580590"/>
    <lineage>
        <taxon>Eukaryota</taxon>
        <taxon>Discoba</taxon>
        <taxon>Euglenozoa</taxon>
        <taxon>Kinetoplastea</taxon>
        <taxon>Metakinetoplastina</taxon>
        <taxon>Trypanosomatida</taxon>
        <taxon>Trypanosomatidae</taxon>
        <taxon>Leishmaniinae</taxon>
        <taxon>Leishmania</taxon>
    </lineage>
</organism>
<gene>
    <name evidence="1" type="ORF">LSCM1_05724</name>
</gene>
<accession>A0A836HDA2</accession>
<dbReference type="EMBL" id="JAFEUZ010000016">
    <property type="protein sequence ID" value="KAG5482010.1"/>
    <property type="molecule type" value="Genomic_DNA"/>
</dbReference>
<dbReference type="GeneID" id="92515680"/>
<evidence type="ECO:0000313" key="1">
    <source>
        <dbReference type="EMBL" id="KAG5482010.1"/>
    </source>
</evidence>
<dbReference type="AlphaFoldDB" id="A0A836HDA2"/>
<protein>
    <submittedName>
        <fullName evidence="1">Uncharacterized protein</fullName>
    </submittedName>
</protein>